<comment type="caution">
    <text evidence="3">The sequence shown here is derived from an EMBL/GenBank/DDBJ whole genome shotgun (WGS) entry which is preliminary data.</text>
</comment>
<evidence type="ECO:0000259" key="2">
    <source>
        <dbReference type="Pfam" id="PF13968"/>
    </source>
</evidence>
<keyword evidence="1" id="KW-0472">Membrane</keyword>
<sequence>MDGSMFYHGSRYLDKQQNCSNQVDMLESPKIRLLRIQALLAITASMLVFLGVFGLFRRRCSSRTLALVAFGTYALSPAIIACTLGLIQRASFSSMYFPVWAAYLVVVLGRADSYIAHSIEDIEHNRAFALVAFTAYSLLPAIIAYVLGLIQSALSCSLYFPLWLAYLAIVLGGADSYTAHSIEDIERWKSFNVDSAAKCFVPSWLIASCVTPSVKILCTVFLFVILFMKIDERARALMFASNSLMQKNARLITDYMSTKQNGSVSSDEDPTPMRGCEYLVRVPTEEKVPTLCSTAICKHEAALWKDGNPPHYRQEIEMTDDVITVEKVWKCERRLLSVSEGDADGRLKDLCLSFSLFKFICLRFSGYSLPREAHNKLWRLIQHMTSEENDDDRVFRLIEMELAFLFDLFYTKYPVNLSPRRLVFKLILLASLVAAALILLYSAIFYRWEWSSNNERLGVLVTILLMMSMLVVEIAQFGIMIFSEWAKATYICKYVQSKRLQRNRCAGKLIEIMCGVRLLKPWGRQLRQYSLLQSYGYSPWKCTHNKLTATYLDLQRNGQEQIPPTNLSDQVTEVIARSLRNNCTGNLKMGKESLRLNLFDELSWACDLETTTHVIMVWHIATTFCGHEAPLRDPQLSGEQRDIVTKLSQYLAYLVAFAPRLLPDPACRTEYIFDCAVREARELFQGSSVSMGDRIQKPKNIDSDQWKETIIGRGARLGTQLVEREEDVWKVLADFWAEMMLYVAPSNDAAAHAKYLTTGGEFVTHVWVLVSHMGITRDPRDGEQHNDPERN</sequence>
<evidence type="ECO:0000256" key="1">
    <source>
        <dbReference type="SAM" id="Phobius"/>
    </source>
</evidence>
<evidence type="ECO:0000313" key="4">
    <source>
        <dbReference type="Proteomes" id="UP000806378"/>
    </source>
</evidence>
<protein>
    <recommendedName>
        <fullName evidence="2">DUF4220 domain-containing protein</fullName>
    </recommendedName>
</protein>
<gene>
    <name evidence="3" type="ORF">BT93_L4283</name>
</gene>
<feature type="transmembrane region" description="Helical" evidence="1">
    <location>
        <begin position="422"/>
        <end position="445"/>
    </location>
</feature>
<organism evidence="3 4">
    <name type="scientific">Corymbia citriodora subsp. variegata</name>
    <dbReference type="NCBI Taxonomy" id="360336"/>
    <lineage>
        <taxon>Eukaryota</taxon>
        <taxon>Viridiplantae</taxon>
        <taxon>Streptophyta</taxon>
        <taxon>Embryophyta</taxon>
        <taxon>Tracheophyta</taxon>
        <taxon>Spermatophyta</taxon>
        <taxon>Magnoliopsida</taxon>
        <taxon>eudicotyledons</taxon>
        <taxon>Gunneridae</taxon>
        <taxon>Pentapetalae</taxon>
        <taxon>rosids</taxon>
        <taxon>malvids</taxon>
        <taxon>Myrtales</taxon>
        <taxon>Myrtaceae</taxon>
        <taxon>Myrtoideae</taxon>
        <taxon>Eucalypteae</taxon>
        <taxon>Corymbia</taxon>
    </lineage>
</organism>
<feature type="transmembrane region" description="Helical" evidence="1">
    <location>
        <begin position="457"/>
        <end position="482"/>
    </location>
</feature>
<keyword evidence="1" id="KW-1133">Transmembrane helix</keyword>
<dbReference type="Proteomes" id="UP000806378">
    <property type="component" value="Unassembled WGS sequence"/>
</dbReference>
<feature type="transmembrane region" description="Helical" evidence="1">
    <location>
        <begin position="65"/>
        <end position="87"/>
    </location>
</feature>
<proteinExistence type="predicted"/>
<dbReference type="Pfam" id="PF04578">
    <property type="entry name" value="DUF594"/>
    <property type="match status" value="1"/>
</dbReference>
<dbReference type="Gramene" id="rna-gnl|WGS:JABURB|Cocit.L4283.1">
    <property type="protein sequence ID" value="cds-KAF7851238.1"/>
    <property type="gene ID" value="gene-BT93_L4283"/>
</dbReference>
<feature type="transmembrane region" description="Helical" evidence="1">
    <location>
        <begin position="127"/>
        <end position="154"/>
    </location>
</feature>
<reference evidence="3" key="1">
    <citation type="submission" date="2020-05" db="EMBL/GenBank/DDBJ databases">
        <title>WGS assembly of Corymbia citriodora subspecies variegata.</title>
        <authorList>
            <person name="Barry K."/>
            <person name="Hundley H."/>
            <person name="Shu S."/>
            <person name="Jenkins J."/>
            <person name="Grimwood J."/>
            <person name="Baten A."/>
        </authorList>
    </citation>
    <scope>NUCLEOTIDE SEQUENCE</scope>
    <source>
        <strain evidence="3">CV2-018</strain>
    </source>
</reference>
<keyword evidence="4" id="KW-1185">Reference proteome</keyword>
<dbReference type="InterPro" id="IPR007658">
    <property type="entry name" value="DUF594"/>
</dbReference>
<evidence type="ECO:0000313" key="3">
    <source>
        <dbReference type="EMBL" id="KAF7851238.1"/>
    </source>
</evidence>
<feature type="domain" description="DUF4220" evidence="2">
    <location>
        <begin position="135"/>
        <end position="533"/>
    </location>
</feature>
<dbReference type="OrthoDB" id="624036at2759"/>
<dbReference type="EMBL" id="MU089555">
    <property type="protein sequence ID" value="KAF7851238.1"/>
    <property type="molecule type" value="Genomic_DNA"/>
</dbReference>
<dbReference type="InterPro" id="IPR025315">
    <property type="entry name" value="DUF4220"/>
</dbReference>
<feature type="domain" description="DUF4220" evidence="2">
    <location>
        <begin position="72"/>
        <end position="127"/>
    </location>
</feature>
<accession>A0A8T0CUF0</accession>
<name>A0A8T0CUF0_CORYI</name>
<dbReference type="PANTHER" id="PTHR31325">
    <property type="entry name" value="OS01G0798800 PROTEIN-RELATED"/>
    <property type="match status" value="1"/>
</dbReference>
<dbReference type="Pfam" id="PF13968">
    <property type="entry name" value="DUF4220"/>
    <property type="match status" value="2"/>
</dbReference>
<keyword evidence="1" id="KW-0812">Transmembrane</keyword>
<dbReference type="AlphaFoldDB" id="A0A8T0CUF0"/>
<feature type="transmembrane region" description="Helical" evidence="1">
    <location>
        <begin position="34"/>
        <end position="56"/>
    </location>
</feature>
<feature type="transmembrane region" description="Helical" evidence="1">
    <location>
        <begin position="204"/>
        <end position="228"/>
    </location>
</feature>